<gene>
    <name evidence="1" type="ORF">H4N64_37320</name>
</gene>
<reference evidence="1 2" key="1">
    <citation type="submission" date="2020-08" db="EMBL/GenBank/DDBJ databases">
        <title>Streptomyces sp. PSKA01 genome sequencing and assembly.</title>
        <authorList>
            <person name="Mandal S."/>
            <person name="Maiti P.K."/>
            <person name="Das P."/>
        </authorList>
    </citation>
    <scope>NUCLEOTIDE SEQUENCE [LARGE SCALE GENOMIC DNA]</scope>
    <source>
        <strain evidence="1 2">PSKA01</strain>
    </source>
</reference>
<keyword evidence="2" id="KW-1185">Reference proteome</keyword>
<protein>
    <submittedName>
        <fullName evidence="1">Uncharacterized protein</fullName>
    </submittedName>
</protein>
<evidence type="ECO:0000313" key="2">
    <source>
        <dbReference type="Proteomes" id="UP000584670"/>
    </source>
</evidence>
<dbReference type="Proteomes" id="UP000584670">
    <property type="component" value="Unassembled WGS sequence"/>
</dbReference>
<proteinExistence type="predicted"/>
<dbReference type="RefSeq" id="WP_186287038.1">
    <property type="nucleotide sequence ID" value="NZ_JACMSF010000066.1"/>
</dbReference>
<sequence length="103" mass="11105">MVDTTRLTRAVDHFADRLRAAPQSRLQRGAATEALGLARELSRRAQLLEDPSGEPREMPDAGMFAAADQITVAVHDLGLVLTDEAQVDEAVELVAEAQKRAGV</sequence>
<comment type="caution">
    <text evidence="1">The sequence shown here is derived from an EMBL/GenBank/DDBJ whole genome shotgun (WGS) entry which is preliminary data.</text>
</comment>
<name>A0A7X1JFG5_9ACTN</name>
<organism evidence="1 2">
    <name type="scientific">Streptomyces cupreus</name>
    <dbReference type="NCBI Taxonomy" id="2759956"/>
    <lineage>
        <taxon>Bacteria</taxon>
        <taxon>Bacillati</taxon>
        <taxon>Actinomycetota</taxon>
        <taxon>Actinomycetes</taxon>
        <taxon>Kitasatosporales</taxon>
        <taxon>Streptomycetaceae</taxon>
        <taxon>Streptomyces</taxon>
    </lineage>
</organism>
<evidence type="ECO:0000313" key="1">
    <source>
        <dbReference type="EMBL" id="MBC2907077.1"/>
    </source>
</evidence>
<accession>A0A7X1JFG5</accession>
<dbReference type="AlphaFoldDB" id="A0A7X1JFG5"/>
<dbReference type="EMBL" id="JACMSF010000066">
    <property type="protein sequence ID" value="MBC2907077.1"/>
    <property type="molecule type" value="Genomic_DNA"/>
</dbReference>